<dbReference type="Pfam" id="PF20153">
    <property type="entry name" value="DUF6535"/>
    <property type="match status" value="1"/>
</dbReference>
<proteinExistence type="predicted"/>
<dbReference type="AlphaFoldDB" id="A0A4S4MTE2"/>
<accession>A0A4S4MTE2</accession>
<keyword evidence="1" id="KW-0472">Membrane</keyword>
<name>A0A4S4MTE2_9APHY</name>
<keyword evidence="4" id="KW-1185">Reference proteome</keyword>
<evidence type="ECO:0000256" key="1">
    <source>
        <dbReference type="SAM" id="Phobius"/>
    </source>
</evidence>
<protein>
    <recommendedName>
        <fullName evidence="2">DUF6535 domain-containing protein</fullName>
    </recommendedName>
</protein>
<dbReference type="InterPro" id="IPR045338">
    <property type="entry name" value="DUF6535"/>
</dbReference>
<dbReference type="OrthoDB" id="3221808at2759"/>
<gene>
    <name evidence="3" type="ORF">EUX98_g5560</name>
</gene>
<feature type="domain" description="DUF6535" evidence="2">
    <location>
        <begin position="33"/>
        <end position="215"/>
    </location>
</feature>
<dbReference type="Proteomes" id="UP000308730">
    <property type="component" value="Unassembled WGS sequence"/>
</dbReference>
<reference evidence="3 4" key="1">
    <citation type="submission" date="2019-02" db="EMBL/GenBank/DDBJ databases">
        <title>Genome sequencing of the rare red list fungi Antrodiella citrinella (Flaviporus citrinellus).</title>
        <authorList>
            <person name="Buettner E."/>
            <person name="Kellner H."/>
        </authorList>
    </citation>
    <scope>NUCLEOTIDE SEQUENCE [LARGE SCALE GENOMIC DNA]</scope>
    <source>
        <strain evidence="3 4">DSM 108506</strain>
    </source>
</reference>
<feature type="transmembrane region" description="Helical" evidence="1">
    <location>
        <begin position="133"/>
        <end position="156"/>
    </location>
</feature>
<evidence type="ECO:0000259" key="2">
    <source>
        <dbReference type="Pfam" id="PF20153"/>
    </source>
</evidence>
<organism evidence="3 4">
    <name type="scientific">Antrodiella citrinella</name>
    <dbReference type="NCBI Taxonomy" id="2447956"/>
    <lineage>
        <taxon>Eukaryota</taxon>
        <taxon>Fungi</taxon>
        <taxon>Dikarya</taxon>
        <taxon>Basidiomycota</taxon>
        <taxon>Agaricomycotina</taxon>
        <taxon>Agaricomycetes</taxon>
        <taxon>Polyporales</taxon>
        <taxon>Steccherinaceae</taxon>
        <taxon>Antrodiella</taxon>
    </lineage>
</organism>
<feature type="transmembrane region" description="Helical" evidence="1">
    <location>
        <begin position="220"/>
        <end position="243"/>
    </location>
</feature>
<evidence type="ECO:0000313" key="4">
    <source>
        <dbReference type="Proteomes" id="UP000308730"/>
    </source>
</evidence>
<dbReference type="EMBL" id="SGPM01000167">
    <property type="protein sequence ID" value="THH28628.1"/>
    <property type="molecule type" value="Genomic_DNA"/>
</dbReference>
<keyword evidence="1" id="KW-1133">Transmembrane helix</keyword>
<sequence length="750" mass="82922">MSDRYPSSGHTRGIKISKRLKDVTGDVEMNPIWSLYNLAAERSDEILIARLRDSMSSVLIIAGLFSATVTSLVVESYQSLSPDPAHLTVQYLAQISQQLAAIAQGPNSGNFSSQPVIYPIAFQSTSSDVAVNMLWILSLVFSLGCALSATMVLSWLNKYLRLVNRYADPRGRARQHTFFFKGLEESRLNLLVETLPAFLHVSFSLFFLGIIVFLSAINTLIANVTLFVVCVFALLYLGCTMVPTFVQNSPYETPLSALLSFICSSASLTVRAARQTSISMACPSFLSTKAIKRQHAHPQLPMHVKFRAPETKDVAPTSPKQDAMAIHWLLRSMEPQTEQDIERIVQCIEPFVNSIDDHAENGAIMFQLGDHLPLGSLLVSCIHPTDVPLSQRHARVTLCTRALWSLFVKTDTYSRKTTDLVPRTLTKGTLVHPWRLWLDVHTISTLRNLQGDPDPLISFHAICASTVAACAGISDFCCKVDAGEFQLHGFAGLGILDVVHAIWGRMEASHSAFGMQALQDHICELKIAAGLLLLREEVKTGRLWESGSPYRCRYDSKNKIIRVTKDGCIHPMERHSARRLHAEGCLLVLNHFLRNIVTNRFTPSVAHVHFARETLNSIVNAAYSSSASGPFYSWGADGTSLASQREFTSLFGRVLHTADPSLAIDISLQHALDNDTEANTVPPSYGVPSGFPRAALEMPSPEIPTSLVSQDFVGMLTLIAVGIDDPICKRECNAWMDAWYSRIRWQPAPC</sequence>
<comment type="caution">
    <text evidence="3">The sequence shown here is derived from an EMBL/GenBank/DDBJ whole genome shotgun (WGS) entry which is preliminary data.</text>
</comment>
<feature type="transmembrane region" description="Helical" evidence="1">
    <location>
        <begin position="190"/>
        <end position="214"/>
    </location>
</feature>
<keyword evidence="1" id="KW-0812">Transmembrane</keyword>
<evidence type="ECO:0000313" key="3">
    <source>
        <dbReference type="EMBL" id="THH28628.1"/>
    </source>
</evidence>